<reference evidence="1 2" key="1">
    <citation type="journal article" date="2018" name="Evol. Lett.">
        <title>Horizontal gene cluster transfer increased hallucinogenic mushroom diversity.</title>
        <authorList>
            <person name="Reynolds H.T."/>
            <person name="Vijayakumar V."/>
            <person name="Gluck-Thaler E."/>
            <person name="Korotkin H.B."/>
            <person name="Matheny P.B."/>
            <person name="Slot J.C."/>
        </authorList>
    </citation>
    <scope>NUCLEOTIDE SEQUENCE [LARGE SCALE GENOMIC DNA]</scope>
    <source>
        <strain evidence="1 2">SRW20</strain>
    </source>
</reference>
<proteinExistence type="predicted"/>
<evidence type="ECO:0000313" key="2">
    <source>
        <dbReference type="Proteomes" id="UP000284706"/>
    </source>
</evidence>
<comment type="caution">
    <text evidence="1">The sequence shown here is derived from an EMBL/GenBank/DDBJ whole genome shotgun (WGS) entry which is preliminary data.</text>
</comment>
<dbReference type="EMBL" id="NHYE01005666">
    <property type="protein sequence ID" value="PPQ64537.1"/>
    <property type="molecule type" value="Genomic_DNA"/>
</dbReference>
<dbReference type="Proteomes" id="UP000284706">
    <property type="component" value="Unassembled WGS sequence"/>
</dbReference>
<evidence type="ECO:0000313" key="1">
    <source>
        <dbReference type="EMBL" id="PPQ64537.1"/>
    </source>
</evidence>
<keyword evidence="2" id="KW-1185">Reference proteome</keyword>
<gene>
    <name evidence="1" type="ORF">CVT26_002076</name>
</gene>
<name>A0A409VEX1_9AGAR</name>
<dbReference type="InParanoid" id="A0A409VEX1"/>
<dbReference type="AlphaFoldDB" id="A0A409VEX1"/>
<organism evidence="1 2">
    <name type="scientific">Gymnopilus dilepis</name>
    <dbReference type="NCBI Taxonomy" id="231916"/>
    <lineage>
        <taxon>Eukaryota</taxon>
        <taxon>Fungi</taxon>
        <taxon>Dikarya</taxon>
        <taxon>Basidiomycota</taxon>
        <taxon>Agaricomycotina</taxon>
        <taxon>Agaricomycetes</taxon>
        <taxon>Agaricomycetidae</taxon>
        <taxon>Agaricales</taxon>
        <taxon>Agaricineae</taxon>
        <taxon>Hymenogastraceae</taxon>
        <taxon>Gymnopilus</taxon>
    </lineage>
</organism>
<accession>A0A409VEX1</accession>
<protein>
    <submittedName>
        <fullName evidence="1">Uncharacterized protein</fullName>
    </submittedName>
</protein>
<sequence length="123" mass="12282">MGAFSAAAGGGGAATIRRGPLNAAPALACSTLLEFDTEVSLGPSEIRTRRGPFPFVGGLRGAGAGATLLIPLPGCIPSAGLLPMIVAVEAISGDAERRFVREVGRGGTAMLDFLLEGLVGTFG</sequence>